<gene>
    <name evidence="3" type="ORF">I7412_19925</name>
</gene>
<dbReference type="PANTHER" id="PTHR30055">
    <property type="entry name" value="HTH-TYPE TRANSCRIPTIONAL REGULATOR RUTR"/>
    <property type="match status" value="1"/>
</dbReference>
<proteinExistence type="predicted"/>
<dbReference type="SUPFAM" id="SSF46689">
    <property type="entry name" value="Homeodomain-like"/>
    <property type="match status" value="1"/>
</dbReference>
<keyword evidence="1" id="KW-0238">DNA-binding</keyword>
<name>A0A937RFS8_9ACTN</name>
<sequence length="223" mass="25070">MPVVAPSTKEQIVRVAERLFALHGIEGVSLRQIGAAAGSGNNSAVQYHFGSKDELIRAIFEYRLAWLHERRMLLIAERRPDDLRSWLECQLRVVMEQSERPGSHYLSFVGMLRQYGRRDVFEQLPDEIRQSAVRFQERLSGFLPHIAQPLRPHRISWAMTFMTQAAADRELARAADRPVVPFGVAVTDLLDGLVGFLSAPVSPATLAALDDTDPASLIWPPFL</sequence>
<dbReference type="PANTHER" id="PTHR30055:SF235">
    <property type="entry name" value="TRANSCRIPTIONAL REGULATORY PROTEIN"/>
    <property type="match status" value="1"/>
</dbReference>
<accession>A0A937RFS8</accession>
<dbReference type="Pfam" id="PF00440">
    <property type="entry name" value="TetR_N"/>
    <property type="match status" value="1"/>
</dbReference>
<dbReference type="Gene3D" id="1.10.357.10">
    <property type="entry name" value="Tetracycline Repressor, domain 2"/>
    <property type="match status" value="1"/>
</dbReference>
<dbReference type="InterPro" id="IPR009057">
    <property type="entry name" value="Homeodomain-like_sf"/>
</dbReference>
<comment type="caution">
    <text evidence="3">The sequence shown here is derived from an EMBL/GenBank/DDBJ whole genome shotgun (WGS) entry which is preliminary data.</text>
</comment>
<evidence type="ECO:0000313" key="4">
    <source>
        <dbReference type="Proteomes" id="UP000604475"/>
    </source>
</evidence>
<dbReference type="RefSeq" id="WP_203006307.1">
    <property type="nucleotide sequence ID" value="NZ_JADWYU010000171.1"/>
</dbReference>
<evidence type="ECO:0000256" key="1">
    <source>
        <dbReference type="ARBA" id="ARBA00023125"/>
    </source>
</evidence>
<dbReference type="Proteomes" id="UP000604475">
    <property type="component" value="Unassembled WGS sequence"/>
</dbReference>
<keyword evidence="4" id="KW-1185">Reference proteome</keyword>
<dbReference type="EMBL" id="JAEACQ010000228">
    <property type="protein sequence ID" value="MBL7629392.1"/>
    <property type="molecule type" value="Genomic_DNA"/>
</dbReference>
<evidence type="ECO:0000313" key="3">
    <source>
        <dbReference type="EMBL" id="MBL7629392.1"/>
    </source>
</evidence>
<reference evidence="3" key="1">
    <citation type="submission" date="2020-12" db="EMBL/GenBank/DDBJ databases">
        <title>Genomic characterization of non-nitrogen-fixing Frankia strains.</title>
        <authorList>
            <person name="Carlos-Shanley C."/>
            <person name="Guerra T."/>
            <person name="Hahn D."/>
        </authorList>
    </citation>
    <scope>NUCLEOTIDE SEQUENCE</scope>
    <source>
        <strain evidence="3">CN6</strain>
    </source>
</reference>
<feature type="domain" description="HTH tetR-type" evidence="2">
    <location>
        <begin position="12"/>
        <end position="59"/>
    </location>
</feature>
<evidence type="ECO:0000259" key="2">
    <source>
        <dbReference type="Pfam" id="PF00440"/>
    </source>
</evidence>
<organism evidence="3 4">
    <name type="scientific">Frankia nepalensis</name>
    <dbReference type="NCBI Taxonomy" id="1836974"/>
    <lineage>
        <taxon>Bacteria</taxon>
        <taxon>Bacillati</taxon>
        <taxon>Actinomycetota</taxon>
        <taxon>Actinomycetes</taxon>
        <taxon>Frankiales</taxon>
        <taxon>Frankiaceae</taxon>
        <taxon>Frankia</taxon>
    </lineage>
</organism>
<dbReference type="GO" id="GO:0003700">
    <property type="term" value="F:DNA-binding transcription factor activity"/>
    <property type="evidence" value="ECO:0007669"/>
    <property type="project" value="TreeGrafter"/>
</dbReference>
<dbReference type="InterPro" id="IPR050109">
    <property type="entry name" value="HTH-type_TetR-like_transc_reg"/>
</dbReference>
<dbReference type="AlphaFoldDB" id="A0A937RFS8"/>
<dbReference type="InterPro" id="IPR001647">
    <property type="entry name" value="HTH_TetR"/>
</dbReference>
<dbReference type="GO" id="GO:0000976">
    <property type="term" value="F:transcription cis-regulatory region binding"/>
    <property type="evidence" value="ECO:0007669"/>
    <property type="project" value="TreeGrafter"/>
</dbReference>
<protein>
    <submittedName>
        <fullName evidence="3">TetR/AcrR family transcriptional regulator</fullName>
    </submittedName>
</protein>